<keyword evidence="3" id="KW-1185">Reference proteome</keyword>
<evidence type="ECO:0000313" key="2">
    <source>
        <dbReference type="EMBL" id="KAH3665098.1"/>
    </source>
</evidence>
<reference evidence="2" key="2">
    <citation type="submission" date="2021-01" db="EMBL/GenBank/DDBJ databases">
        <authorList>
            <person name="Schikora-Tamarit M.A."/>
        </authorList>
    </citation>
    <scope>NUCLEOTIDE SEQUENCE</scope>
    <source>
        <strain evidence="2">NCAIM Y.01608</strain>
    </source>
</reference>
<reference evidence="2" key="1">
    <citation type="journal article" date="2021" name="Open Biol.">
        <title>Shared evolutionary footprints suggest mitochondrial oxidative damage underlies multiple complex I losses in fungi.</title>
        <authorList>
            <person name="Schikora-Tamarit M.A."/>
            <person name="Marcet-Houben M."/>
            <person name="Nosek J."/>
            <person name="Gabaldon T."/>
        </authorList>
    </citation>
    <scope>NUCLEOTIDE SEQUENCE</scope>
    <source>
        <strain evidence="2">NCAIM Y.01608</strain>
    </source>
</reference>
<evidence type="ECO:0000313" key="3">
    <source>
        <dbReference type="Proteomes" id="UP000788993"/>
    </source>
</evidence>
<name>A0A9P8P3X0_9ASCO</name>
<dbReference type="EMBL" id="JAEUBD010001178">
    <property type="protein sequence ID" value="KAH3665098.1"/>
    <property type="molecule type" value="Genomic_DNA"/>
</dbReference>
<proteinExistence type="predicted"/>
<keyword evidence="1" id="KW-0812">Transmembrane</keyword>
<dbReference type="Proteomes" id="UP000788993">
    <property type="component" value="Unassembled WGS sequence"/>
</dbReference>
<keyword evidence="1" id="KW-0472">Membrane</keyword>
<accession>A0A9P8P3X0</accession>
<feature type="transmembrane region" description="Helical" evidence="1">
    <location>
        <begin position="44"/>
        <end position="64"/>
    </location>
</feature>
<comment type="caution">
    <text evidence="2">The sequence shown here is derived from an EMBL/GenBank/DDBJ whole genome shotgun (WGS) entry which is preliminary data.</text>
</comment>
<keyword evidence="1" id="KW-1133">Transmembrane helix</keyword>
<sequence length="114" mass="12478">MFKKPIVPQVRNASTFVIAEFEKSLKASPLRAGISREVSVGVSFSRSCGCCTCTFTFMIFLLLVKYNKGADTKGRIRDNITCDRLSMVAMPSLPMNKAIAIQGTIAIDLVTILL</sequence>
<organism evidence="2 3">
    <name type="scientific">Ogataea polymorpha</name>
    <dbReference type="NCBI Taxonomy" id="460523"/>
    <lineage>
        <taxon>Eukaryota</taxon>
        <taxon>Fungi</taxon>
        <taxon>Dikarya</taxon>
        <taxon>Ascomycota</taxon>
        <taxon>Saccharomycotina</taxon>
        <taxon>Pichiomycetes</taxon>
        <taxon>Pichiales</taxon>
        <taxon>Pichiaceae</taxon>
        <taxon>Ogataea</taxon>
    </lineage>
</organism>
<gene>
    <name evidence="2" type="ORF">OGATHE_003913</name>
</gene>
<evidence type="ECO:0000256" key="1">
    <source>
        <dbReference type="SAM" id="Phobius"/>
    </source>
</evidence>
<protein>
    <submittedName>
        <fullName evidence="2">Uncharacterized protein</fullName>
    </submittedName>
</protein>
<dbReference type="AlphaFoldDB" id="A0A9P8P3X0"/>